<sequence length="133" mass="14930">MDICLSYLSAPLQNTQATAVPAPRDELTRPVLLTRQLPDLKAGLQMQHAPLSVCLSPLLRENRSPRDLGTGNYELKEYTARALFKSQVLAYAEHAAFSSLFLKRTSRISTARTRGSRDYNNNIIRIEKKASQL</sequence>
<gene>
    <name evidence="1" type="ORF">NDU88_001847</name>
</gene>
<evidence type="ECO:0000313" key="1">
    <source>
        <dbReference type="EMBL" id="KAJ1185052.1"/>
    </source>
</evidence>
<dbReference type="AlphaFoldDB" id="A0AAV7U812"/>
<proteinExistence type="predicted"/>
<name>A0AAV7U812_PLEWA</name>
<evidence type="ECO:0000313" key="2">
    <source>
        <dbReference type="Proteomes" id="UP001066276"/>
    </source>
</evidence>
<keyword evidence="2" id="KW-1185">Reference proteome</keyword>
<dbReference type="EMBL" id="JANPWB010000005">
    <property type="protein sequence ID" value="KAJ1185052.1"/>
    <property type="molecule type" value="Genomic_DNA"/>
</dbReference>
<comment type="caution">
    <text evidence="1">The sequence shown here is derived from an EMBL/GenBank/DDBJ whole genome shotgun (WGS) entry which is preliminary data.</text>
</comment>
<reference evidence="1" key="1">
    <citation type="journal article" date="2022" name="bioRxiv">
        <title>Sequencing and chromosome-scale assembly of the giantPleurodeles waltlgenome.</title>
        <authorList>
            <person name="Brown T."/>
            <person name="Elewa A."/>
            <person name="Iarovenko S."/>
            <person name="Subramanian E."/>
            <person name="Araus A.J."/>
            <person name="Petzold A."/>
            <person name="Susuki M."/>
            <person name="Suzuki K.-i.T."/>
            <person name="Hayashi T."/>
            <person name="Toyoda A."/>
            <person name="Oliveira C."/>
            <person name="Osipova E."/>
            <person name="Leigh N.D."/>
            <person name="Simon A."/>
            <person name="Yun M.H."/>
        </authorList>
    </citation>
    <scope>NUCLEOTIDE SEQUENCE</scope>
    <source>
        <strain evidence="1">20211129_DDA</strain>
        <tissue evidence="1">Liver</tissue>
    </source>
</reference>
<protein>
    <submittedName>
        <fullName evidence="1">Uncharacterized protein</fullName>
    </submittedName>
</protein>
<organism evidence="1 2">
    <name type="scientific">Pleurodeles waltl</name>
    <name type="common">Iberian ribbed newt</name>
    <dbReference type="NCBI Taxonomy" id="8319"/>
    <lineage>
        <taxon>Eukaryota</taxon>
        <taxon>Metazoa</taxon>
        <taxon>Chordata</taxon>
        <taxon>Craniata</taxon>
        <taxon>Vertebrata</taxon>
        <taxon>Euteleostomi</taxon>
        <taxon>Amphibia</taxon>
        <taxon>Batrachia</taxon>
        <taxon>Caudata</taxon>
        <taxon>Salamandroidea</taxon>
        <taxon>Salamandridae</taxon>
        <taxon>Pleurodelinae</taxon>
        <taxon>Pleurodeles</taxon>
    </lineage>
</organism>
<accession>A0AAV7U812</accession>
<dbReference type="Proteomes" id="UP001066276">
    <property type="component" value="Chromosome 3_1"/>
</dbReference>